<dbReference type="Proteomes" id="UP001055439">
    <property type="component" value="Chromosome 3"/>
</dbReference>
<reference evidence="1" key="1">
    <citation type="submission" date="2022-05" db="EMBL/GenBank/DDBJ databases">
        <title>The Musa troglodytarum L. genome provides insights into the mechanism of non-climacteric behaviour and enrichment of carotenoids.</title>
        <authorList>
            <person name="Wang J."/>
        </authorList>
    </citation>
    <scope>NUCLEOTIDE SEQUENCE</scope>
    <source>
        <tissue evidence="1">Leaf</tissue>
    </source>
</reference>
<name>A0A9E7F9G6_9LILI</name>
<accession>A0A9E7F9G6</accession>
<protein>
    <submittedName>
        <fullName evidence="1">Uncharacterized protein</fullName>
    </submittedName>
</protein>
<proteinExistence type="predicted"/>
<gene>
    <name evidence="1" type="ORF">MUK42_35130</name>
</gene>
<dbReference type="EMBL" id="CP097505">
    <property type="protein sequence ID" value="URD92209.1"/>
    <property type="molecule type" value="Genomic_DNA"/>
</dbReference>
<dbReference type="OrthoDB" id="10657573at2759"/>
<keyword evidence="2" id="KW-1185">Reference proteome</keyword>
<evidence type="ECO:0000313" key="1">
    <source>
        <dbReference type="EMBL" id="URD92209.1"/>
    </source>
</evidence>
<dbReference type="AlphaFoldDB" id="A0A9E7F9G6"/>
<sequence length="219" mass="23684">MSGIGPVASEDWNQSSLRRSHGGDLILNRVMSYLLLHGKGTQKLSIVPGSSVNATLIADECLRPTSAASISDRFTNLPLIRGRVSAYAFRDAYLIVFPNRRHFLFSRYRITLAFRSTALPPPPPATSTVAPLAPPPFPSGTTPNSENETCADRHTGIKSRNVAGLGSDQVELQDAIGGEERPGRRRTAVPHGSFGVDRYDAVSLLGSRVHRGGILQIQE</sequence>
<evidence type="ECO:0000313" key="2">
    <source>
        <dbReference type="Proteomes" id="UP001055439"/>
    </source>
</evidence>
<organism evidence="1 2">
    <name type="scientific">Musa troglodytarum</name>
    <name type="common">fe'i banana</name>
    <dbReference type="NCBI Taxonomy" id="320322"/>
    <lineage>
        <taxon>Eukaryota</taxon>
        <taxon>Viridiplantae</taxon>
        <taxon>Streptophyta</taxon>
        <taxon>Embryophyta</taxon>
        <taxon>Tracheophyta</taxon>
        <taxon>Spermatophyta</taxon>
        <taxon>Magnoliopsida</taxon>
        <taxon>Liliopsida</taxon>
        <taxon>Zingiberales</taxon>
        <taxon>Musaceae</taxon>
        <taxon>Musa</taxon>
    </lineage>
</organism>